<evidence type="ECO:0000313" key="2">
    <source>
        <dbReference type="WBParaSite" id="HPLM_0001572701-mRNA-1"/>
    </source>
</evidence>
<feature type="region of interest" description="Disordered" evidence="1">
    <location>
        <begin position="1"/>
        <end position="70"/>
    </location>
</feature>
<dbReference type="WBParaSite" id="HPLM_0001572701-mRNA-1">
    <property type="protein sequence ID" value="HPLM_0001572701-mRNA-1"/>
    <property type="gene ID" value="HPLM_0001572701"/>
</dbReference>
<accession>A0A0N4WVK0</accession>
<name>A0A0N4WVK0_HAEPC</name>
<sequence length="70" mass="7083">LSQQGTTSWRRHVGDSSQGISREKDKLPESSLGGAALRASFERDTVHGASTGGASSSAAMVATASSSPCC</sequence>
<feature type="compositionally biased region" description="Low complexity" evidence="1">
    <location>
        <begin position="48"/>
        <end position="70"/>
    </location>
</feature>
<proteinExistence type="predicted"/>
<organism evidence="2">
    <name type="scientific">Haemonchus placei</name>
    <name type="common">Barber's pole worm</name>
    <dbReference type="NCBI Taxonomy" id="6290"/>
    <lineage>
        <taxon>Eukaryota</taxon>
        <taxon>Metazoa</taxon>
        <taxon>Ecdysozoa</taxon>
        <taxon>Nematoda</taxon>
        <taxon>Chromadorea</taxon>
        <taxon>Rhabditida</taxon>
        <taxon>Rhabditina</taxon>
        <taxon>Rhabditomorpha</taxon>
        <taxon>Strongyloidea</taxon>
        <taxon>Trichostrongylidae</taxon>
        <taxon>Haemonchus</taxon>
    </lineage>
</organism>
<reference evidence="2" key="1">
    <citation type="submission" date="2017-02" db="UniProtKB">
        <authorList>
            <consortium name="WormBaseParasite"/>
        </authorList>
    </citation>
    <scope>IDENTIFICATION</scope>
</reference>
<evidence type="ECO:0000256" key="1">
    <source>
        <dbReference type="SAM" id="MobiDB-lite"/>
    </source>
</evidence>
<dbReference type="AlphaFoldDB" id="A0A0N4WVK0"/>
<protein>
    <submittedName>
        <fullName evidence="2">Neuron navigator 2</fullName>
    </submittedName>
</protein>